<evidence type="ECO:0000256" key="2">
    <source>
        <dbReference type="ARBA" id="ARBA00022692"/>
    </source>
</evidence>
<evidence type="ECO:0000259" key="6">
    <source>
        <dbReference type="Pfam" id="PF13664"/>
    </source>
</evidence>
<keyword evidence="2 5" id="KW-0812">Transmembrane</keyword>
<evidence type="ECO:0000256" key="3">
    <source>
        <dbReference type="ARBA" id="ARBA00022989"/>
    </source>
</evidence>
<evidence type="ECO:0000313" key="8">
    <source>
        <dbReference type="Proteomes" id="UP000561045"/>
    </source>
</evidence>
<dbReference type="GO" id="GO:0016020">
    <property type="term" value="C:membrane"/>
    <property type="evidence" value="ECO:0007669"/>
    <property type="project" value="UniProtKB-SubCell"/>
</dbReference>
<comment type="subcellular location">
    <subcellularLocation>
        <location evidence="1">Membrane</location>
    </subcellularLocation>
</comment>
<accession>A0A840BKG0</accession>
<dbReference type="RefSeq" id="WP_183633480.1">
    <property type="nucleotide sequence ID" value="NZ_JACIET010000001.1"/>
</dbReference>
<name>A0A840BKG0_9RHOO</name>
<dbReference type="AlphaFoldDB" id="A0A840BKG0"/>
<dbReference type="EMBL" id="JACIET010000001">
    <property type="protein sequence ID" value="MBB4012068.1"/>
    <property type="molecule type" value="Genomic_DNA"/>
</dbReference>
<keyword evidence="4 5" id="KW-0472">Membrane</keyword>
<proteinExistence type="predicted"/>
<keyword evidence="3 5" id="KW-1133">Transmembrane helix</keyword>
<keyword evidence="8" id="KW-1185">Reference proteome</keyword>
<gene>
    <name evidence="7" type="ORF">GGR36_001376</name>
</gene>
<feature type="transmembrane region" description="Helical" evidence="5">
    <location>
        <begin position="44"/>
        <end position="69"/>
    </location>
</feature>
<dbReference type="Pfam" id="PF13664">
    <property type="entry name" value="DUF4149"/>
    <property type="match status" value="1"/>
</dbReference>
<evidence type="ECO:0000313" key="7">
    <source>
        <dbReference type="EMBL" id="MBB4012068.1"/>
    </source>
</evidence>
<sequence>MRQIGRPVFALALTLWVGALWTIGGIVAPVLFSSLADRSLAGQIAGRLFSAVGWIGVGAALYLILFIVIERGSQSFRGASVWIVLLMFLLTLASQFGIQPILAQLKAEAFPREVMESLVRDRFAAWHGISSVLYLIQSGLGGALVVLEATSPRR</sequence>
<dbReference type="InterPro" id="IPR025423">
    <property type="entry name" value="TMEM205-like"/>
</dbReference>
<evidence type="ECO:0000256" key="5">
    <source>
        <dbReference type="SAM" id="Phobius"/>
    </source>
</evidence>
<organism evidence="7 8">
    <name type="scientific">Niveibacterium umoris</name>
    <dbReference type="NCBI Taxonomy" id="1193620"/>
    <lineage>
        <taxon>Bacteria</taxon>
        <taxon>Pseudomonadati</taxon>
        <taxon>Pseudomonadota</taxon>
        <taxon>Betaproteobacteria</taxon>
        <taxon>Rhodocyclales</taxon>
        <taxon>Rhodocyclaceae</taxon>
        <taxon>Niveibacterium</taxon>
    </lineage>
</organism>
<comment type="caution">
    <text evidence="7">The sequence shown here is derived from an EMBL/GenBank/DDBJ whole genome shotgun (WGS) entry which is preliminary data.</text>
</comment>
<feature type="domain" description="TMEM205-like" evidence="6">
    <location>
        <begin position="11"/>
        <end position="109"/>
    </location>
</feature>
<evidence type="ECO:0000256" key="1">
    <source>
        <dbReference type="ARBA" id="ARBA00004370"/>
    </source>
</evidence>
<feature type="transmembrane region" description="Helical" evidence="5">
    <location>
        <begin position="81"/>
        <end position="103"/>
    </location>
</feature>
<feature type="transmembrane region" description="Helical" evidence="5">
    <location>
        <begin position="123"/>
        <end position="147"/>
    </location>
</feature>
<reference evidence="7 8" key="1">
    <citation type="submission" date="2020-08" db="EMBL/GenBank/DDBJ databases">
        <title>Genomic Encyclopedia of Type Strains, Phase IV (KMG-IV): sequencing the most valuable type-strain genomes for metagenomic binning, comparative biology and taxonomic classification.</title>
        <authorList>
            <person name="Goeker M."/>
        </authorList>
    </citation>
    <scope>NUCLEOTIDE SEQUENCE [LARGE SCALE GENOMIC DNA]</scope>
    <source>
        <strain evidence="7 8">DSM 106739</strain>
    </source>
</reference>
<feature type="transmembrane region" description="Helical" evidence="5">
    <location>
        <begin position="7"/>
        <end position="32"/>
    </location>
</feature>
<protein>
    <recommendedName>
        <fullName evidence="6">TMEM205-like domain-containing protein</fullName>
    </recommendedName>
</protein>
<dbReference type="Proteomes" id="UP000561045">
    <property type="component" value="Unassembled WGS sequence"/>
</dbReference>
<evidence type="ECO:0000256" key="4">
    <source>
        <dbReference type="ARBA" id="ARBA00023136"/>
    </source>
</evidence>